<sequence length="65" mass="7503">MLPTTFIGRSHIKITNVADTQISAQKKINYKPDAWKLAFPVVLDIKIPILMLKTQIFYPYNLINN</sequence>
<keyword evidence="2" id="KW-1185">Reference proteome</keyword>
<dbReference type="EMBL" id="JAHBAJ020000004">
    <property type="protein sequence ID" value="MCG3566633.1"/>
    <property type="molecule type" value="Genomic_DNA"/>
</dbReference>
<gene>
    <name evidence="1" type="ORF">KHD59_000755</name>
</gene>
<accession>A0ABS9M3Z0</accession>
<reference evidence="1" key="1">
    <citation type="submission" date="2022-02" db="EMBL/GenBank/DDBJ databases">
        <title>Draft genome sequence of Candidatus Phytoplasma australasia strain SS02 associated with sesame phyllody disease.</title>
        <authorList>
            <person name="Ranebennur H."/>
            <person name="Kirdat K."/>
            <person name="Tiwarekar B."/>
            <person name="Rawat K."/>
            <person name="Chelam C."/>
            <person name="Solanke A."/>
            <person name="Yadav R."/>
            <person name="Singh K."/>
            <person name="Yadav A."/>
            <person name="Rao G.P."/>
        </authorList>
    </citation>
    <scope>NUCLEOTIDE SEQUENCE [LARGE SCALE GENOMIC DNA]</scope>
    <source>
        <strain evidence="1">SS02</strain>
    </source>
</reference>
<proteinExistence type="predicted"/>
<dbReference type="RefSeq" id="WP_213680368.1">
    <property type="nucleotide sequence ID" value="NZ_JAHBAJ020000004.1"/>
</dbReference>
<evidence type="ECO:0000313" key="1">
    <source>
        <dbReference type="EMBL" id="MCG3566633.1"/>
    </source>
</evidence>
<protein>
    <submittedName>
        <fullName evidence="1">Uncharacterized protein</fullName>
    </submittedName>
</protein>
<organism evidence="1 2">
    <name type="scientific">Sesame phyllody phytoplasma</name>
    <dbReference type="NCBI Taxonomy" id="420408"/>
    <lineage>
        <taxon>Bacteria</taxon>
        <taxon>Bacillati</taxon>
        <taxon>Mycoplasmatota</taxon>
        <taxon>Mollicutes</taxon>
        <taxon>Acholeplasmatales</taxon>
        <taxon>Acholeplasmataceae</taxon>
        <taxon>Candidatus Phytoplasma</taxon>
        <taxon>16SrII (Peanut WB group)</taxon>
    </lineage>
</organism>
<dbReference type="Proteomes" id="UP001196848">
    <property type="component" value="Unassembled WGS sequence"/>
</dbReference>
<comment type="caution">
    <text evidence="1">The sequence shown here is derived from an EMBL/GenBank/DDBJ whole genome shotgun (WGS) entry which is preliminary data.</text>
</comment>
<name>A0ABS9M3Z0_9MOLU</name>
<evidence type="ECO:0000313" key="2">
    <source>
        <dbReference type="Proteomes" id="UP001196848"/>
    </source>
</evidence>